<protein>
    <submittedName>
        <fullName evidence="1">Uncharacterized protein</fullName>
    </submittedName>
</protein>
<gene>
    <name evidence="1" type="ORF">CK203_114474</name>
</gene>
<comment type="caution">
    <text evidence="1">The sequence shown here is derived from an EMBL/GenBank/DDBJ whole genome shotgun (WGS) entry which is preliminary data.</text>
</comment>
<dbReference type="Proteomes" id="UP000288805">
    <property type="component" value="Unassembled WGS sequence"/>
</dbReference>
<accession>A0A438CCL7</accession>
<evidence type="ECO:0000313" key="2">
    <source>
        <dbReference type="Proteomes" id="UP000288805"/>
    </source>
</evidence>
<sequence>MVAACPHHRFDNWMLVSYFYEGMSPPMKQLLETMCGGDFINKNLNESFQFLNYVVKVSRSWEEPIVKETPRDRTMNKARASGVYTLLESLDVQVKFVTIMRRLDDLEAKGVQEVQIVNEGITQPFLIFFEVQKEDCNAIITLKNGKEYERPKLPISADIPTRDEPIVDKNARNEKEYEKYEKVIVGKDKKSVFNNLLFPSAMQRHKVGDKNLEILEVSKQVKISIPLLDIIKQMLAYAKFLKDLCTLEKKD</sequence>
<dbReference type="EMBL" id="QGNW01002322">
    <property type="protein sequence ID" value="RVW20990.1"/>
    <property type="molecule type" value="Genomic_DNA"/>
</dbReference>
<reference evidence="1 2" key="1">
    <citation type="journal article" date="2018" name="PLoS Genet.">
        <title>Population sequencing reveals clonal diversity and ancestral inbreeding in the grapevine cultivar Chardonnay.</title>
        <authorList>
            <person name="Roach M.J."/>
            <person name="Johnson D.L."/>
            <person name="Bohlmann J."/>
            <person name="van Vuuren H.J."/>
            <person name="Jones S.J."/>
            <person name="Pretorius I.S."/>
            <person name="Schmidt S.A."/>
            <person name="Borneman A.R."/>
        </authorList>
    </citation>
    <scope>NUCLEOTIDE SEQUENCE [LARGE SCALE GENOMIC DNA]</scope>
    <source>
        <strain evidence="2">cv. Chardonnay</strain>
        <tissue evidence="1">Leaf</tissue>
    </source>
</reference>
<proteinExistence type="predicted"/>
<organism evidence="1 2">
    <name type="scientific">Vitis vinifera</name>
    <name type="common">Grape</name>
    <dbReference type="NCBI Taxonomy" id="29760"/>
    <lineage>
        <taxon>Eukaryota</taxon>
        <taxon>Viridiplantae</taxon>
        <taxon>Streptophyta</taxon>
        <taxon>Embryophyta</taxon>
        <taxon>Tracheophyta</taxon>
        <taxon>Spermatophyta</taxon>
        <taxon>Magnoliopsida</taxon>
        <taxon>eudicotyledons</taxon>
        <taxon>Gunneridae</taxon>
        <taxon>Pentapetalae</taxon>
        <taxon>rosids</taxon>
        <taxon>Vitales</taxon>
        <taxon>Vitaceae</taxon>
        <taxon>Viteae</taxon>
        <taxon>Vitis</taxon>
    </lineage>
</organism>
<name>A0A438CCL7_VITVI</name>
<evidence type="ECO:0000313" key="1">
    <source>
        <dbReference type="EMBL" id="RVW20990.1"/>
    </source>
</evidence>
<dbReference type="AlphaFoldDB" id="A0A438CCL7"/>